<dbReference type="OrthoDB" id="580941at2"/>
<feature type="domain" description="NADPH-dependent FMN reductase-like" evidence="1">
    <location>
        <begin position="99"/>
        <end position="240"/>
    </location>
</feature>
<reference evidence="2 3" key="1">
    <citation type="submission" date="2016-07" db="EMBL/GenBank/DDBJ databases">
        <title>Complete genome sequence of Bradyrhizobium icense LMTR 13T, a potential inoculant strain isolated from lima bean (Phaseolus lunatus) in Peru.</title>
        <authorList>
            <person name="Ormeno-Orrillo E."/>
            <person name="Duran D."/>
            <person name="Rogel M.A."/>
            <person name="Rey L."/>
            <person name="Imperial J."/>
            <person name="Ruiz-Argueso T."/>
            <person name="Martinez-Romero E."/>
        </authorList>
    </citation>
    <scope>NUCLEOTIDE SEQUENCE [LARGE SCALE GENOMIC DNA]</scope>
    <source>
        <strain evidence="2 3">LMTR 13</strain>
    </source>
</reference>
<gene>
    <name evidence="2" type="ORF">LMTR13_14690</name>
</gene>
<dbReference type="EMBL" id="CP016428">
    <property type="protein sequence ID" value="ANW01229.1"/>
    <property type="molecule type" value="Genomic_DNA"/>
</dbReference>
<organism evidence="2 3">
    <name type="scientific">Bradyrhizobium icense</name>
    <dbReference type="NCBI Taxonomy" id="1274631"/>
    <lineage>
        <taxon>Bacteria</taxon>
        <taxon>Pseudomonadati</taxon>
        <taxon>Pseudomonadota</taxon>
        <taxon>Alphaproteobacteria</taxon>
        <taxon>Hyphomicrobiales</taxon>
        <taxon>Nitrobacteraceae</taxon>
        <taxon>Bradyrhizobium</taxon>
    </lineage>
</organism>
<dbReference type="RefSeq" id="WP_065728496.1">
    <property type="nucleotide sequence ID" value="NZ_CP016428.1"/>
</dbReference>
<proteinExistence type="predicted"/>
<accession>A0A1B1UEP8</accession>
<dbReference type="Gene3D" id="3.40.50.360">
    <property type="match status" value="1"/>
</dbReference>
<keyword evidence="3" id="KW-1185">Reference proteome</keyword>
<dbReference type="Pfam" id="PF03358">
    <property type="entry name" value="FMN_red"/>
    <property type="match status" value="1"/>
</dbReference>
<evidence type="ECO:0000313" key="2">
    <source>
        <dbReference type="EMBL" id="ANW01229.1"/>
    </source>
</evidence>
<name>A0A1B1UEP8_9BRAD</name>
<sequence length="358" mass="39639">MAAPDVRKEMPPVKLPREEFERRYRGRFVDPVFQPLQRELDAIVAAAWDAYSHSRKAPLTRKAGAGFADPEYEIAVDWLAAREAILEAQRRHDDAAAQPRILIVNGSARSEHTCPGETSKTWRLVKLAEPVLAEMGFAVDILDLSRLTSEYGRQIYPCKSCVATAMPLCHWPCSCYPNHSLGQTDDWMNEIYPLWVAAHGILIVAPVNWYHAPTPLKAMMDRLVCADGGNPDPTSTHGKHAGQAKALELKGWPYPRHLAGRHFGLVIHGDSGGAETLRRSLSDWLTDMALISAGRTAEAEGYIGYMEPYATSHQALDEDHEFHDEVRNAARALGNAVKLARAGKLENPAKGLVEPDPK</sequence>
<dbReference type="InterPro" id="IPR005025">
    <property type="entry name" value="FMN_Rdtase-like_dom"/>
</dbReference>
<dbReference type="GO" id="GO:0016491">
    <property type="term" value="F:oxidoreductase activity"/>
    <property type="evidence" value="ECO:0007669"/>
    <property type="project" value="InterPro"/>
</dbReference>
<dbReference type="KEGG" id="bic:LMTR13_14690"/>
<protein>
    <submittedName>
        <fullName evidence="2">NADPH-dependent FMN reductase</fullName>
    </submittedName>
</protein>
<dbReference type="SUPFAM" id="SSF52218">
    <property type="entry name" value="Flavoproteins"/>
    <property type="match status" value="1"/>
</dbReference>
<dbReference type="Proteomes" id="UP000092839">
    <property type="component" value="Chromosome"/>
</dbReference>
<dbReference type="STRING" id="1274631.LMTR13_14690"/>
<dbReference type="InterPro" id="IPR029039">
    <property type="entry name" value="Flavoprotein-like_sf"/>
</dbReference>
<evidence type="ECO:0000313" key="3">
    <source>
        <dbReference type="Proteomes" id="UP000092839"/>
    </source>
</evidence>
<evidence type="ECO:0000259" key="1">
    <source>
        <dbReference type="Pfam" id="PF03358"/>
    </source>
</evidence>
<dbReference type="AlphaFoldDB" id="A0A1B1UEP8"/>